<dbReference type="GO" id="GO:0005886">
    <property type="term" value="C:plasma membrane"/>
    <property type="evidence" value="ECO:0007669"/>
    <property type="project" value="TreeGrafter"/>
</dbReference>
<organism evidence="2 3">
    <name type="scientific">Mucilaginibacter pedocola</name>
    <dbReference type="NCBI Taxonomy" id="1792845"/>
    <lineage>
        <taxon>Bacteria</taxon>
        <taxon>Pseudomonadati</taxon>
        <taxon>Bacteroidota</taxon>
        <taxon>Sphingobacteriia</taxon>
        <taxon>Sphingobacteriales</taxon>
        <taxon>Sphingobacteriaceae</taxon>
        <taxon>Mucilaginibacter</taxon>
    </lineage>
</organism>
<accession>A0A1S9PF00</accession>
<dbReference type="RefSeq" id="WP_078348209.1">
    <property type="nucleotide sequence ID" value="NZ_MBTF01000012.1"/>
</dbReference>
<name>A0A1S9PF00_9SPHI</name>
<dbReference type="PANTHER" id="PTHR32309:SF13">
    <property type="entry name" value="FERRIC ENTEROBACTIN TRANSPORT PROTEIN FEPE"/>
    <property type="match status" value="1"/>
</dbReference>
<evidence type="ECO:0000256" key="1">
    <source>
        <dbReference type="SAM" id="Phobius"/>
    </source>
</evidence>
<sequence length="359" mass="39552">MQEKVQNNKAENQDEVSLKELIGSLKTDVAYLRSKWMLIMAVGVVCCLIGLGYSFYKKPIYVATSTFVLEEGNKMGGLSQYAGLASLAGIDLGKDGGGIFQGDNILELYRSRVMLEKTLLAKVNIGGKQQLLIDRYVNFNELREKWRKKNDIDSITFDGPPANFNRTQDSLITDIVETFNKKVLSVNKPDKKLSIIKVEVATTDEAFAKEFNIKLVETVNDFYTQTKTKKSGQNVMLLQKQADSVKAVLNQSLSGVASAIDAAPNANPGMTSLRVPSQRRQVDVQASTAIYSEIVKNLEVSKISLRQDTPLIQLIDEPVLPLAVNKLGKIKGLAIGFIAGIFITAAGLVFRRIAKRIMA</sequence>
<feature type="transmembrane region" description="Helical" evidence="1">
    <location>
        <begin position="36"/>
        <end position="56"/>
    </location>
</feature>
<dbReference type="GO" id="GO:0004713">
    <property type="term" value="F:protein tyrosine kinase activity"/>
    <property type="evidence" value="ECO:0007669"/>
    <property type="project" value="TreeGrafter"/>
</dbReference>
<proteinExistence type="predicted"/>
<dbReference type="InterPro" id="IPR050445">
    <property type="entry name" value="Bact_polysacc_biosynth/exp"/>
</dbReference>
<dbReference type="AlphaFoldDB" id="A0A1S9PF00"/>
<keyword evidence="1" id="KW-0812">Transmembrane</keyword>
<reference evidence="2 3" key="1">
    <citation type="submission" date="2016-07" db="EMBL/GenBank/DDBJ databases">
        <title>Genomic analysis of zinc-resistant bacterium Mucilaginibacter pedocola TBZ30.</title>
        <authorList>
            <person name="Huang J."/>
            <person name="Tang J."/>
        </authorList>
    </citation>
    <scope>NUCLEOTIDE SEQUENCE [LARGE SCALE GENOMIC DNA]</scope>
    <source>
        <strain evidence="2 3">TBZ30</strain>
    </source>
</reference>
<evidence type="ECO:0000313" key="3">
    <source>
        <dbReference type="Proteomes" id="UP000189739"/>
    </source>
</evidence>
<keyword evidence="1" id="KW-0472">Membrane</keyword>
<dbReference type="EMBL" id="MBTF01000012">
    <property type="protein sequence ID" value="OOQ59479.1"/>
    <property type="molecule type" value="Genomic_DNA"/>
</dbReference>
<protein>
    <submittedName>
        <fullName evidence="2">Lipopolysaccharide biosynthesis protein</fullName>
    </submittedName>
</protein>
<comment type="caution">
    <text evidence="2">The sequence shown here is derived from an EMBL/GenBank/DDBJ whole genome shotgun (WGS) entry which is preliminary data.</text>
</comment>
<dbReference type="Proteomes" id="UP000189739">
    <property type="component" value="Unassembled WGS sequence"/>
</dbReference>
<dbReference type="PANTHER" id="PTHR32309">
    <property type="entry name" value="TYROSINE-PROTEIN KINASE"/>
    <property type="match status" value="1"/>
</dbReference>
<evidence type="ECO:0000313" key="2">
    <source>
        <dbReference type="EMBL" id="OOQ59479.1"/>
    </source>
</evidence>
<keyword evidence="1" id="KW-1133">Transmembrane helix</keyword>
<gene>
    <name evidence="2" type="ORF">BC343_04670</name>
</gene>
<dbReference type="OrthoDB" id="745212at2"/>
<keyword evidence="3" id="KW-1185">Reference proteome</keyword>
<feature type="transmembrane region" description="Helical" evidence="1">
    <location>
        <begin position="332"/>
        <end position="350"/>
    </location>
</feature>
<dbReference type="STRING" id="1792845.BC343_04670"/>